<keyword evidence="3" id="KW-1185">Reference proteome</keyword>
<dbReference type="AlphaFoldDB" id="A0A953HWF5"/>
<sequence length="111" mass="13336">MNKDRHQHRRKERTKRAFKKSLVSYVLMLLFFGFLFLRVGVPSFVFFIVAIPMTISIIHKYIDTFQNDEAAFSDDDIPYESRKSEEEWTDDTLDLEDFKTLKNEWKDSDFV</sequence>
<keyword evidence="1" id="KW-1133">Transmembrane helix</keyword>
<accession>A0A953HWF5</accession>
<name>A0A953HWF5_9BACT</name>
<evidence type="ECO:0000313" key="2">
    <source>
        <dbReference type="EMBL" id="MBY5959750.1"/>
    </source>
</evidence>
<evidence type="ECO:0000313" key="3">
    <source>
        <dbReference type="Proteomes" id="UP000753961"/>
    </source>
</evidence>
<feature type="transmembrane region" description="Helical" evidence="1">
    <location>
        <begin position="21"/>
        <end position="37"/>
    </location>
</feature>
<keyword evidence="1" id="KW-0472">Membrane</keyword>
<reference evidence="2" key="1">
    <citation type="submission" date="2021-06" db="EMBL/GenBank/DDBJ databases">
        <title>44 bacteria genomes isolated from Dapeng, Shenzhen.</title>
        <authorList>
            <person name="Zheng W."/>
            <person name="Yu S."/>
            <person name="Huang Y."/>
        </authorList>
    </citation>
    <scope>NUCLEOTIDE SEQUENCE</scope>
    <source>
        <strain evidence="2">DP5N28-2</strain>
    </source>
</reference>
<dbReference type="EMBL" id="JAHVHU010000017">
    <property type="protein sequence ID" value="MBY5959750.1"/>
    <property type="molecule type" value="Genomic_DNA"/>
</dbReference>
<keyword evidence="1" id="KW-0812">Transmembrane</keyword>
<proteinExistence type="predicted"/>
<dbReference type="Proteomes" id="UP000753961">
    <property type="component" value="Unassembled WGS sequence"/>
</dbReference>
<feature type="transmembrane region" description="Helical" evidence="1">
    <location>
        <begin position="43"/>
        <end position="62"/>
    </location>
</feature>
<comment type="caution">
    <text evidence="2">The sequence shown here is derived from an EMBL/GenBank/DDBJ whole genome shotgun (WGS) entry which is preliminary data.</text>
</comment>
<dbReference type="RefSeq" id="WP_222581286.1">
    <property type="nucleotide sequence ID" value="NZ_JAHVHU010000017.1"/>
</dbReference>
<organism evidence="2 3">
    <name type="scientific">Membranihabitans marinus</name>
    <dbReference type="NCBI Taxonomy" id="1227546"/>
    <lineage>
        <taxon>Bacteria</taxon>
        <taxon>Pseudomonadati</taxon>
        <taxon>Bacteroidota</taxon>
        <taxon>Saprospiria</taxon>
        <taxon>Saprospirales</taxon>
        <taxon>Saprospiraceae</taxon>
        <taxon>Membranihabitans</taxon>
    </lineage>
</organism>
<gene>
    <name evidence="2" type="ORF">KUV50_16470</name>
</gene>
<protein>
    <submittedName>
        <fullName evidence="2">2TM domain-containing protein</fullName>
    </submittedName>
</protein>
<evidence type="ECO:0000256" key="1">
    <source>
        <dbReference type="SAM" id="Phobius"/>
    </source>
</evidence>